<evidence type="ECO:0000256" key="3">
    <source>
        <dbReference type="ARBA" id="ARBA00023004"/>
    </source>
</evidence>
<comment type="similarity">
    <text evidence="4">Belongs to the cyclic nucleotide phosphodiesterase class-III family.</text>
</comment>
<dbReference type="AlphaFoldDB" id="A0A239E9I6"/>
<dbReference type="SUPFAM" id="SSF56300">
    <property type="entry name" value="Metallo-dependent phosphatases"/>
    <property type="match status" value="1"/>
</dbReference>
<evidence type="ECO:0000259" key="5">
    <source>
        <dbReference type="Pfam" id="PF00149"/>
    </source>
</evidence>
<gene>
    <name evidence="6" type="ORF">SAMN04488078_10142</name>
</gene>
<dbReference type="InterPro" id="IPR004843">
    <property type="entry name" value="Calcineurin-like_PHP"/>
</dbReference>
<dbReference type="CDD" id="cd07402">
    <property type="entry name" value="MPP_GpdQ"/>
    <property type="match status" value="1"/>
</dbReference>
<name>A0A239E9I6_9RHOB</name>
<dbReference type="RefSeq" id="WP_170941018.1">
    <property type="nucleotide sequence ID" value="NZ_FZON01000014.1"/>
</dbReference>
<reference evidence="6 7" key="1">
    <citation type="submission" date="2017-06" db="EMBL/GenBank/DDBJ databases">
        <authorList>
            <person name="Kim H.J."/>
            <person name="Triplett B.A."/>
        </authorList>
    </citation>
    <scope>NUCLEOTIDE SEQUENCE [LARGE SCALE GENOMIC DNA]</scope>
    <source>
        <strain evidence="6 7">DSM 11445</strain>
    </source>
</reference>
<accession>A0A239E9I6</accession>
<dbReference type="EMBL" id="FZON01000014">
    <property type="protein sequence ID" value="SNS40693.1"/>
    <property type="molecule type" value="Genomic_DNA"/>
</dbReference>
<keyword evidence="1" id="KW-0479">Metal-binding</keyword>
<keyword evidence="2" id="KW-0378">Hydrolase</keyword>
<dbReference type="InterPro" id="IPR050884">
    <property type="entry name" value="CNP_phosphodiesterase-III"/>
</dbReference>
<dbReference type="Gene3D" id="3.60.21.10">
    <property type="match status" value="1"/>
</dbReference>
<dbReference type="Pfam" id="PF00149">
    <property type="entry name" value="Metallophos"/>
    <property type="match status" value="1"/>
</dbReference>
<evidence type="ECO:0000313" key="6">
    <source>
        <dbReference type="EMBL" id="SNS40693.1"/>
    </source>
</evidence>
<dbReference type="PANTHER" id="PTHR42988">
    <property type="entry name" value="PHOSPHOHYDROLASE"/>
    <property type="match status" value="1"/>
</dbReference>
<dbReference type="PANTHER" id="PTHR42988:SF2">
    <property type="entry name" value="CYCLIC NUCLEOTIDE PHOSPHODIESTERASE CBUA0032-RELATED"/>
    <property type="match status" value="1"/>
</dbReference>
<dbReference type="Proteomes" id="UP000198440">
    <property type="component" value="Unassembled WGS sequence"/>
</dbReference>
<evidence type="ECO:0000256" key="1">
    <source>
        <dbReference type="ARBA" id="ARBA00022723"/>
    </source>
</evidence>
<evidence type="ECO:0000256" key="4">
    <source>
        <dbReference type="ARBA" id="ARBA00025742"/>
    </source>
</evidence>
<organism evidence="6 7">
    <name type="scientific">Antarctobacter heliothermus</name>
    <dbReference type="NCBI Taxonomy" id="74033"/>
    <lineage>
        <taxon>Bacteria</taxon>
        <taxon>Pseudomonadati</taxon>
        <taxon>Pseudomonadota</taxon>
        <taxon>Alphaproteobacteria</taxon>
        <taxon>Rhodobacterales</taxon>
        <taxon>Roseobacteraceae</taxon>
        <taxon>Antarctobacter</taxon>
    </lineage>
</organism>
<dbReference type="GO" id="GO:0004112">
    <property type="term" value="F:cyclic-nucleotide phosphodiesterase activity"/>
    <property type="evidence" value="ECO:0007669"/>
    <property type="project" value="InterPro"/>
</dbReference>
<sequence length="262" mass="28341">MRNKAVLSDLHLVKEGVLSHGLDTTERLRAGVAAINARHADADFCVLAGDLADLGDAEAYERLKDCLADLSVPLHITIGNHDNRDTFLEVFGAEYAADTGCVDKVIDAKGQRVILLDSAVTGQHGGRLEPVQLNWLSTRLAEAHDVPVTVILHHHANPLRTKVDRIILENGPEFVAVLKTHDQIRQVIAGHVHYTSTAMWQGVPFTTLAGGHYNVTIPLGPDADPVRLDGPAQMAVVLSDDQQTLVHFDNYLDASVVLQAGA</sequence>
<keyword evidence="3" id="KW-0408">Iron</keyword>
<feature type="domain" description="Calcineurin-like phosphoesterase" evidence="5">
    <location>
        <begin position="5"/>
        <end position="193"/>
    </location>
</feature>
<dbReference type="InterPro" id="IPR026575">
    <property type="entry name" value="GpdQ/CpdA-like"/>
</dbReference>
<protein>
    <submittedName>
        <fullName evidence="6">Calcineurin-like phosphoesterase</fullName>
    </submittedName>
</protein>
<evidence type="ECO:0000313" key="7">
    <source>
        <dbReference type="Proteomes" id="UP000198440"/>
    </source>
</evidence>
<dbReference type="InterPro" id="IPR029052">
    <property type="entry name" value="Metallo-depent_PP-like"/>
</dbReference>
<proteinExistence type="inferred from homology"/>
<dbReference type="GO" id="GO:0046872">
    <property type="term" value="F:metal ion binding"/>
    <property type="evidence" value="ECO:0007669"/>
    <property type="project" value="UniProtKB-KW"/>
</dbReference>
<evidence type="ECO:0000256" key="2">
    <source>
        <dbReference type="ARBA" id="ARBA00022801"/>
    </source>
</evidence>